<dbReference type="Proteomes" id="UP001501822">
    <property type="component" value="Unassembled WGS sequence"/>
</dbReference>
<keyword evidence="2" id="KW-1185">Reference proteome</keyword>
<name>A0ABN0W6K9_9ACTN</name>
<protein>
    <recommendedName>
        <fullName evidence="3">Abortive infection protein</fullName>
    </recommendedName>
</protein>
<gene>
    <name evidence="1" type="ORF">GCM10010151_16140</name>
</gene>
<dbReference type="InterPro" id="IPR017853">
    <property type="entry name" value="GH"/>
</dbReference>
<dbReference type="RefSeq" id="WP_252800665.1">
    <property type="nucleotide sequence ID" value="NZ_BAAABM010000009.1"/>
</dbReference>
<dbReference type="Gene3D" id="3.20.20.80">
    <property type="entry name" value="Glycosidases"/>
    <property type="match status" value="1"/>
</dbReference>
<proteinExistence type="predicted"/>
<reference evidence="1 2" key="1">
    <citation type="journal article" date="2019" name="Int. J. Syst. Evol. Microbiol.">
        <title>The Global Catalogue of Microorganisms (GCM) 10K type strain sequencing project: providing services to taxonomists for standard genome sequencing and annotation.</title>
        <authorList>
            <consortium name="The Broad Institute Genomics Platform"/>
            <consortium name="The Broad Institute Genome Sequencing Center for Infectious Disease"/>
            <person name="Wu L."/>
            <person name="Ma J."/>
        </authorList>
    </citation>
    <scope>NUCLEOTIDE SEQUENCE [LARGE SCALE GENOMIC DNA]</scope>
    <source>
        <strain evidence="1 2">JCM 3146</strain>
    </source>
</reference>
<evidence type="ECO:0008006" key="3">
    <source>
        <dbReference type="Google" id="ProtNLM"/>
    </source>
</evidence>
<dbReference type="SUPFAM" id="SSF51445">
    <property type="entry name" value="(Trans)glycosidases"/>
    <property type="match status" value="1"/>
</dbReference>
<comment type="caution">
    <text evidence="1">The sequence shown here is derived from an EMBL/GenBank/DDBJ whole genome shotgun (WGS) entry which is preliminary data.</text>
</comment>
<dbReference type="EMBL" id="BAAABM010000009">
    <property type="protein sequence ID" value="GAA0326942.1"/>
    <property type="molecule type" value="Genomic_DNA"/>
</dbReference>
<sequence length="346" mass="38192">MRRYGIGYDTGFINLGVSTRQVLDPEVVRREMRVIREDLHCDAVRVTGSDPERLELAATLAAEAGLEVWFSPFTCDLSTDELLDVLADCAERAERLRRGGAEIVLVTGAELSLFTKGFLPGDVCMDRIDALLTRPDREALAALPGRMNDFLAKAVDVVRRRFTGKITYASVHLEGVDWTPFDFVSIDSYRTKEIAAGFAEGVRALVEAGKPVAITEFGAPTYRGAADRSSIAWDVIEWEGATPIRLNGDYVRDEAEQAAHLRELLEIFDAEGVDSAFVHTFAQYHLPHRSGDLRDDLDLASYGVVKVIEDGDGRTLTGLPWEPKAAFSALADHYGRRTAGRAENSR</sequence>
<evidence type="ECO:0000313" key="1">
    <source>
        <dbReference type="EMBL" id="GAA0326942.1"/>
    </source>
</evidence>
<evidence type="ECO:0000313" key="2">
    <source>
        <dbReference type="Proteomes" id="UP001501822"/>
    </source>
</evidence>
<organism evidence="1 2">
    <name type="scientific">Actinoallomurus spadix</name>
    <dbReference type="NCBI Taxonomy" id="79912"/>
    <lineage>
        <taxon>Bacteria</taxon>
        <taxon>Bacillati</taxon>
        <taxon>Actinomycetota</taxon>
        <taxon>Actinomycetes</taxon>
        <taxon>Streptosporangiales</taxon>
        <taxon>Thermomonosporaceae</taxon>
        <taxon>Actinoallomurus</taxon>
    </lineage>
</organism>
<accession>A0ABN0W6K9</accession>